<evidence type="ECO:0000313" key="1">
    <source>
        <dbReference type="EMBL" id="GCC52924.1"/>
    </source>
</evidence>
<proteinExistence type="predicted"/>
<dbReference type="OrthoDB" id="982302at2"/>
<keyword evidence="2" id="KW-1185">Reference proteome</keyword>
<reference evidence="1 2" key="1">
    <citation type="submission" date="2018-11" db="EMBL/GenBank/DDBJ databases">
        <title>Chryseotalea sanarue gen. nov., sp., nov., a member of the family Cytophagaceae, isolated from a brackish lake in Hamamatsu Japan.</title>
        <authorList>
            <person name="Maejima Y."/>
            <person name="Iino T."/>
            <person name="Muraguchi Y."/>
            <person name="Fukuda K."/>
            <person name="Ohkuma M."/>
            <person name="Moriuchi R."/>
            <person name="Dohra H."/>
            <person name="Kimbara K."/>
            <person name="Shintani M."/>
        </authorList>
    </citation>
    <scope>NUCLEOTIDE SEQUENCE [LARGE SCALE GENOMIC DNA]</scope>
    <source>
        <strain evidence="1 2">Ys</strain>
    </source>
</reference>
<dbReference type="AlphaFoldDB" id="A0A401UDG7"/>
<sequence>MAASYYNSIITNAYSHVWSKYRPAILKLMVSTSAEAAQQYSLSGHEFKGVNPKEKGGYSFTLHAHKSKASNNIKNSEVAQGLLSVLQQSPKATELLAQEVYEFILDKQFVLSVKKVEPIAPPVVANTEVSVL</sequence>
<gene>
    <name evidence="1" type="ORF">SanaruYs_31640</name>
</gene>
<name>A0A401UDG7_9BACT</name>
<dbReference type="Proteomes" id="UP000288227">
    <property type="component" value="Unassembled WGS sequence"/>
</dbReference>
<accession>A0A401UDG7</accession>
<dbReference type="RefSeq" id="WP_127123577.1">
    <property type="nucleotide sequence ID" value="NZ_BHXQ01000006.1"/>
</dbReference>
<evidence type="ECO:0000313" key="2">
    <source>
        <dbReference type="Proteomes" id="UP000288227"/>
    </source>
</evidence>
<protein>
    <submittedName>
        <fullName evidence="1">Uncharacterized protein</fullName>
    </submittedName>
</protein>
<organism evidence="1 2">
    <name type="scientific">Chryseotalea sanaruensis</name>
    <dbReference type="NCBI Taxonomy" id="2482724"/>
    <lineage>
        <taxon>Bacteria</taxon>
        <taxon>Pseudomonadati</taxon>
        <taxon>Bacteroidota</taxon>
        <taxon>Cytophagia</taxon>
        <taxon>Cytophagales</taxon>
        <taxon>Chryseotaleaceae</taxon>
        <taxon>Chryseotalea</taxon>
    </lineage>
</organism>
<dbReference type="EMBL" id="BHXQ01000006">
    <property type="protein sequence ID" value="GCC52924.1"/>
    <property type="molecule type" value="Genomic_DNA"/>
</dbReference>
<comment type="caution">
    <text evidence="1">The sequence shown here is derived from an EMBL/GenBank/DDBJ whole genome shotgun (WGS) entry which is preliminary data.</text>
</comment>